<reference evidence="1 2" key="1">
    <citation type="submission" date="2014-09" db="EMBL/GenBank/DDBJ databases">
        <title>Vibrio maritimus JCM 19240. (C210) whole genome shotgun sequence.</title>
        <authorList>
            <person name="Sawabe T."/>
            <person name="Meirelles P."/>
            <person name="Nakanishi M."/>
            <person name="Sayaka M."/>
            <person name="Hattori M."/>
            <person name="Ohkuma M."/>
        </authorList>
    </citation>
    <scope>NUCLEOTIDE SEQUENCE [LARGE SCALE GENOMIC DNA]</scope>
    <source>
        <strain evidence="1 2">JCM 19240</strain>
    </source>
</reference>
<accession>A0A090T405</accession>
<sequence>MNDAAKLHDKRISVTVEQLSELQYQANAFLLKPMSRVSTLERETT</sequence>
<dbReference type="EMBL" id="BBMT01000003">
    <property type="protein sequence ID" value="GAL33469.1"/>
    <property type="molecule type" value="Genomic_DNA"/>
</dbReference>
<proteinExistence type="predicted"/>
<name>A0A090T405_9VIBR</name>
<reference evidence="1 2" key="2">
    <citation type="submission" date="2014-09" db="EMBL/GenBank/DDBJ databases">
        <authorList>
            <consortium name="NBRP consortium"/>
            <person name="Sawabe T."/>
            <person name="Meirelles P."/>
            <person name="Nakanishi M."/>
            <person name="Sayaka M."/>
            <person name="Hattori M."/>
            <person name="Ohkuma M."/>
        </authorList>
    </citation>
    <scope>NUCLEOTIDE SEQUENCE [LARGE SCALE GENOMIC DNA]</scope>
    <source>
        <strain evidence="1 2">JCM 19240</strain>
    </source>
</reference>
<protein>
    <submittedName>
        <fullName evidence="1">Uncharacterized protein</fullName>
    </submittedName>
</protein>
<evidence type="ECO:0000313" key="1">
    <source>
        <dbReference type="EMBL" id="GAL33469.1"/>
    </source>
</evidence>
<comment type="caution">
    <text evidence="1">The sequence shown here is derived from an EMBL/GenBank/DDBJ whole genome shotgun (WGS) entry which is preliminary data.</text>
</comment>
<gene>
    <name evidence="1" type="ORF">JCM19240_2165</name>
</gene>
<dbReference type="AlphaFoldDB" id="A0A090T405"/>
<evidence type="ECO:0000313" key="2">
    <source>
        <dbReference type="Proteomes" id="UP000029224"/>
    </source>
</evidence>
<dbReference type="Proteomes" id="UP000029224">
    <property type="component" value="Unassembled WGS sequence"/>
</dbReference>
<keyword evidence="2" id="KW-1185">Reference proteome</keyword>
<organism evidence="1 2">
    <name type="scientific">Vibrio maritimus</name>
    <dbReference type="NCBI Taxonomy" id="990268"/>
    <lineage>
        <taxon>Bacteria</taxon>
        <taxon>Pseudomonadati</taxon>
        <taxon>Pseudomonadota</taxon>
        <taxon>Gammaproteobacteria</taxon>
        <taxon>Vibrionales</taxon>
        <taxon>Vibrionaceae</taxon>
        <taxon>Vibrio</taxon>
    </lineage>
</organism>